<reference evidence="4" key="1">
    <citation type="journal article" date="2019" name="Int. J. Syst. Evol. Microbiol.">
        <title>The Global Catalogue of Microorganisms (GCM) 10K type strain sequencing project: providing services to taxonomists for standard genome sequencing and annotation.</title>
        <authorList>
            <consortium name="The Broad Institute Genomics Platform"/>
            <consortium name="The Broad Institute Genome Sequencing Center for Infectious Disease"/>
            <person name="Wu L."/>
            <person name="Ma J."/>
        </authorList>
    </citation>
    <scope>NUCLEOTIDE SEQUENCE [LARGE SCALE GENOMIC DNA]</scope>
    <source>
        <strain evidence="4">JCM 30742</strain>
    </source>
</reference>
<accession>A0ABP7CEY9</accession>
<evidence type="ECO:0000259" key="2">
    <source>
        <dbReference type="SMART" id="SM00903"/>
    </source>
</evidence>
<dbReference type="PANTHER" id="PTHR30466:SF1">
    <property type="entry name" value="FMN REDUCTASE (NADH) RUTF"/>
    <property type="match status" value="1"/>
</dbReference>
<name>A0ABP7CEY9_9MICC</name>
<dbReference type="Proteomes" id="UP001500752">
    <property type="component" value="Unassembled WGS sequence"/>
</dbReference>
<evidence type="ECO:0000313" key="3">
    <source>
        <dbReference type="EMBL" id="GAA3686001.1"/>
    </source>
</evidence>
<organism evidence="3 4">
    <name type="scientific">Arthrobacter ginkgonis</name>
    <dbReference type="NCBI Taxonomy" id="1630594"/>
    <lineage>
        <taxon>Bacteria</taxon>
        <taxon>Bacillati</taxon>
        <taxon>Actinomycetota</taxon>
        <taxon>Actinomycetes</taxon>
        <taxon>Micrococcales</taxon>
        <taxon>Micrococcaceae</taxon>
        <taxon>Arthrobacter</taxon>
    </lineage>
</organism>
<dbReference type="InterPro" id="IPR002563">
    <property type="entry name" value="Flavin_Rdtase-like_dom"/>
</dbReference>
<dbReference type="Pfam" id="PF01613">
    <property type="entry name" value="Flavin_Reduct"/>
    <property type="match status" value="1"/>
</dbReference>
<evidence type="ECO:0000313" key="4">
    <source>
        <dbReference type="Proteomes" id="UP001500752"/>
    </source>
</evidence>
<dbReference type="SMART" id="SM00903">
    <property type="entry name" value="Flavin_Reduct"/>
    <property type="match status" value="1"/>
</dbReference>
<dbReference type="Gene3D" id="2.30.110.10">
    <property type="entry name" value="Electron Transport, Fmn-binding Protein, Chain A"/>
    <property type="match status" value="1"/>
</dbReference>
<dbReference type="PANTHER" id="PTHR30466">
    <property type="entry name" value="FLAVIN REDUCTASE"/>
    <property type="match status" value="1"/>
</dbReference>
<protein>
    <submittedName>
        <fullName evidence="3">Flavin reductase family protein</fullName>
    </submittedName>
</protein>
<dbReference type="SUPFAM" id="SSF50475">
    <property type="entry name" value="FMN-binding split barrel"/>
    <property type="match status" value="1"/>
</dbReference>
<feature type="domain" description="Flavin reductase like" evidence="2">
    <location>
        <begin position="21"/>
        <end position="166"/>
    </location>
</feature>
<sequence>MAAMPQHARSLGLAAAFRDAFAGHPAGVAVVTAAGPDGPAGITASSVISVSAEPPVLALSVAADSASGAALLAGETLAVHLLTAANRRLAELFATPGSHRFGYDMDWYAAPTGEPIIRGVGTVLRCRPLARMPAGTGVVLAAQVLEVLDGGSSAAPLVYRRRTYYALESWSAVRGRSR</sequence>
<keyword evidence="4" id="KW-1185">Reference proteome</keyword>
<evidence type="ECO:0000256" key="1">
    <source>
        <dbReference type="ARBA" id="ARBA00023002"/>
    </source>
</evidence>
<keyword evidence="1" id="KW-0560">Oxidoreductase</keyword>
<dbReference type="RefSeq" id="WP_345151078.1">
    <property type="nucleotide sequence ID" value="NZ_BAABEO010000017.1"/>
</dbReference>
<dbReference type="InterPro" id="IPR050268">
    <property type="entry name" value="NADH-dep_flavin_reductase"/>
</dbReference>
<dbReference type="EMBL" id="BAABEO010000017">
    <property type="protein sequence ID" value="GAA3686001.1"/>
    <property type="molecule type" value="Genomic_DNA"/>
</dbReference>
<dbReference type="InterPro" id="IPR012349">
    <property type="entry name" value="Split_barrel_FMN-bd"/>
</dbReference>
<gene>
    <name evidence="3" type="ORF">GCM10023081_24250</name>
</gene>
<comment type="caution">
    <text evidence="3">The sequence shown here is derived from an EMBL/GenBank/DDBJ whole genome shotgun (WGS) entry which is preliminary data.</text>
</comment>
<proteinExistence type="predicted"/>